<dbReference type="PRINTS" id="PR00111">
    <property type="entry name" value="ABHYDROLASE"/>
</dbReference>
<dbReference type="EC" id="3.3.2.10" evidence="3"/>
<reference evidence="3 4" key="1">
    <citation type="submission" date="2016-09" db="EMBL/GenBank/DDBJ databases">
        <title>Metabolic pathway, cell adaptation mechanisms and a novel monoxygenase revealed through proteogenomic-transcription analysis of a Sphingomonas haloaromaticamans strain degrading the fungicide ortho-phenylphenol.</title>
        <authorList>
            <person name="Perruchon C."/>
            <person name="Papadopoulou E.S."/>
            <person name="Rousidou C."/>
            <person name="Vasileiadis S."/>
            <person name="Tanou G."/>
            <person name="Amoutzias G."/>
            <person name="Molassiotis A."/>
            <person name="Karpouzas D.G."/>
        </authorList>
    </citation>
    <scope>NUCLEOTIDE SEQUENCE [LARGE SCALE GENOMIC DNA]</scope>
    <source>
        <strain evidence="3 4">P3</strain>
    </source>
</reference>
<evidence type="ECO:0000313" key="3">
    <source>
        <dbReference type="EMBL" id="OHT18112.1"/>
    </source>
</evidence>
<dbReference type="SUPFAM" id="SSF53474">
    <property type="entry name" value="alpha/beta-Hydrolases"/>
    <property type="match status" value="1"/>
</dbReference>
<dbReference type="OrthoDB" id="9804723at2"/>
<dbReference type="InterPro" id="IPR000639">
    <property type="entry name" value="Epox_hydrolase-like"/>
</dbReference>
<proteinExistence type="predicted"/>
<evidence type="ECO:0000313" key="4">
    <source>
        <dbReference type="Proteomes" id="UP000179467"/>
    </source>
</evidence>
<name>A0A1S1H8H7_9SPHN</name>
<dbReference type="RefSeq" id="WP_070931642.1">
    <property type="nucleotide sequence ID" value="NZ_MIPT01000001.1"/>
</dbReference>
<feature type="domain" description="AB hydrolase-1" evidence="2">
    <location>
        <begin position="25"/>
        <end position="131"/>
    </location>
</feature>
<evidence type="ECO:0000259" key="2">
    <source>
        <dbReference type="Pfam" id="PF00561"/>
    </source>
</evidence>
<dbReference type="PRINTS" id="PR00412">
    <property type="entry name" value="EPOXHYDRLASE"/>
</dbReference>
<dbReference type="EMBL" id="MIPT01000001">
    <property type="protein sequence ID" value="OHT18112.1"/>
    <property type="molecule type" value="Genomic_DNA"/>
</dbReference>
<dbReference type="Proteomes" id="UP000179467">
    <property type="component" value="Unassembled WGS sequence"/>
</dbReference>
<protein>
    <submittedName>
        <fullName evidence="3">Soluble epoxide hydrolase</fullName>
        <ecNumber evidence="3">3.3.2.10</ecNumber>
    </submittedName>
</protein>
<comment type="caution">
    <text evidence="3">The sequence shown here is derived from an EMBL/GenBank/DDBJ whole genome shotgun (WGS) entry which is preliminary data.</text>
</comment>
<dbReference type="AlphaFoldDB" id="A0A1S1H8H7"/>
<evidence type="ECO:0000256" key="1">
    <source>
        <dbReference type="ARBA" id="ARBA00022801"/>
    </source>
</evidence>
<dbReference type="InterPro" id="IPR029058">
    <property type="entry name" value="AB_hydrolase_fold"/>
</dbReference>
<dbReference type="Pfam" id="PF00561">
    <property type="entry name" value="Abhydrolase_1"/>
    <property type="match status" value="1"/>
</dbReference>
<dbReference type="GO" id="GO:0004301">
    <property type="term" value="F:epoxide hydrolase activity"/>
    <property type="evidence" value="ECO:0007669"/>
    <property type="project" value="UniProtKB-EC"/>
</dbReference>
<gene>
    <name evidence="3" type="ORF">BHE75_00081</name>
</gene>
<keyword evidence="1 3" id="KW-0378">Hydrolase</keyword>
<keyword evidence="4" id="KW-1185">Reference proteome</keyword>
<accession>A0A1S1H8H7</accession>
<dbReference type="Gene3D" id="3.40.50.1820">
    <property type="entry name" value="alpha/beta hydrolase"/>
    <property type="match status" value="1"/>
</dbReference>
<sequence length="324" mass="36313">MAQWMHRHARVNGIAMHYVEQGEGPLVILAHGFPHLWYSWRHQIPAIAAAGWRVVAPDMRGMGQTEAPADPALYDCDHTVGDLIGLLDHLGEEQAVFAGLDFGVFAVYDLAVRHPDRVAGIIGLQNPHTPHLPHLSPLAEAAEMAARHFSHIHYFVDRPGVADAALDADPRDFLGAVFWGLSGAHHLLDMWNHPPGTAYRAALPDPPPLPWGWLSEEEMEYYVSEYSRSGFTGGLNWYRAMDHRWRQRRAYEGRRTEAPFYFIGTEQDVDLEGFHGDDPLGAIGRHHADVRAVEMIPGAAGHLVQMECPEAVNRLMLRFLAELR</sequence>
<dbReference type="PANTHER" id="PTHR43329">
    <property type="entry name" value="EPOXIDE HYDROLASE"/>
    <property type="match status" value="1"/>
</dbReference>
<dbReference type="InterPro" id="IPR000073">
    <property type="entry name" value="AB_hydrolase_1"/>
</dbReference>
<organism evidence="3 4">
    <name type="scientific">Edaphosphingomonas haloaromaticamans</name>
    <dbReference type="NCBI Taxonomy" id="653954"/>
    <lineage>
        <taxon>Bacteria</taxon>
        <taxon>Pseudomonadati</taxon>
        <taxon>Pseudomonadota</taxon>
        <taxon>Alphaproteobacteria</taxon>
        <taxon>Sphingomonadales</taxon>
        <taxon>Rhizorhabdaceae</taxon>
        <taxon>Edaphosphingomonas</taxon>
    </lineage>
</organism>